<dbReference type="OrthoDB" id="9762324at2"/>
<keyword evidence="6" id="KW-0732">Signal</keyword>
<dbReference type="RefSeq" id="WP_145357290.1">
    <property type="nucleotide sequence ID" value="NZ_CP036265.1"/>
</dbReference>
<evidence type="ECO:0000256" key="1">
    <source>
        <dbReference type="ARBA" id="ARBA00008779"/>
    </source>
</evidence>
<evidence type="ECO:0000256" key="6">
    <source>
        <dbReference type="SAM" id="SignalP"/>
    </source>
</evidence>
<dbReference type="EC" id="3.1.6.1" evidence="8"/>
<evidence type="ECO:0000256" key="3">
    <source>
        <dbReference type="ARBA" id="ARBA00022801"/>
    </source>
</evidence>
<name>A0A517P519_9PLAN</name>
<dbReference type="InterPro" id="IPR017850">
    <property type="entry name" value="Alkaline_phosphatase_core_sf"/>
</dbReference>
<dbReference type="InterPro" id="IPR024607">
    <property type="entry name" value="Sulfatase_CS"/>
</dbReference>
<dbReference type="Pfam" id="PF00884">
    <property type="entry name" value="Sulfatase"/>
    <property type="match status" value="1"/>
</dbReference>
<evidence type="ECO:0000313" key="9">
    <source>
        <dbReference type="Proteomes" id="UP000318741"/>
    </source>
</evidence>
<dbReference type="AlphaFoldDB" id="A0A517P519"/>
<comment type="similarity">
    <text evidence="1">Belongs to the sulfatase family.</text>
</comment>
<dbReference type="Proteomes" id="UP000318741">
    <property type="component" value="Chromosome"/>
</dbReference>
<dbReference type="PANTHER" id="PTHR42693:SF53">
    <property type="entry name" value="ENDO-4-O-SULFATASE"/>
    <property type="match status" value="1"/>
</dbReference>
<evidence type="ECO:0000313" key="8">
    <source>
        <dbReference type="EMBL" id="QDT14446.1"/>
    </source>
</evidence>
<reference evidence="8 9" key="1">
    <citation type="submission" date="2019-02" db="EMBL/GenBank/DDBJ databases">
        <title>Deep-cultivation of Planctomycetes and their phenomic and genomic characterization uncovers novel biology.</title>
        <authorList>
            <person name="Wiegand S."/>
            <person name="Jogler M."/>
            <person name="Boedeker C."/>
            <person name="Pinto D."/>
            <person name="Vollmers J."/>
            <person name="Rivas-Marin E."/>
            <person name="Kohn T."/>
            <person name="Peeters S.H."/>
            <person name="Heuer A."/>
            <person name="Rast P."/>
            <person name="Oberbeckmann S."/>
            <person name="Bunk B."/>
            <person name="Jeske O."/>
            <person name="Meyerdierks A."/>
            <person name="Storesund J.E."/>
            <person name="Kallscheuer N."/>
            <person name="Luecker S."/>
            <person name="Lage O.M."/>
            <person name="Pohl T."/>
            <person name="Merkel B.J."/>
            <person name="Hornburger P."/>
            <person name="Mueller R.-W."/>
            <person name="Bruemmer F."/>
            <person name="Labrenz M."/>
            <person name="Spormann A.M."/>
            <person name="Op den Camp H."/>
            <person name="Overmann J."/>
            <person name="Amann R."/>
            <person name="Jetten M.S.M."/>
            <person name="Mascher T."/>
            <person name="Medema M.H."/>
            <person name="Devos D.P."/>
            <person name="Kaster A.-K."/>
            <person name="Ovreas L."/>
            <person name="Rohde M."/>
            <person name="Galperin M.Y."/>
            <person name="Jogler C."/>
        </authorList>
    </citation>
    <scope>NUCLEOTIDE SEQUENCE [LARGE SCALE GENOMIC DNA]</scope>
    <source>
        <strain evidence="8 9">CA12</strain>
    </source>
</reference>
<gene>
    <name evidence="8" type="primary">atsA_7</name>
    <name evidence="8" type="ORF">CA12_05190</name>
</gene>
<feature type="compositionally biased region" description="Basic and acidic residues" evidence="5">
    <location>
        <begin position="478"/>
        <end position="487"/>
    </location>
</feature>
<sequence length="487" mass="53325" precursor="true">MLRPALLFSLLLAPGAVAAEALPNVVLIIADDLGDGDLGCEGHPHLRTPNIDRLAAEGVRFSNAVLTISSCSPSRASLLTGKYPHETDAEQLHWPLPARNETFSERLKNAGYFTAAVGKWHLGNEVKDRFDLVVEAGSGGFVLPTGPDGQPLEMTTGTNPSGCDDWVPVLKNRPRDKPFFMWFAALDPHRDYAAETIPNPHTAADAVVPPFLPDVPATRNDLAAYMDEVTRLDGYVGDVLAELDRQGVAENTLVIFMSDNGRPFPRCKTTLYDSGVKTPLIARLPGVTPAGTTCERLVSSVDVSATILDLGDAGPLKHGRGESFRPLLKTPDGPAIREFAFSEKNWHDYDASQRSVRTTDYKYIRNLAPELPNTPPADAVRSPTFRAMQNLRPSLTQEQAEIFTPGPAEELYDLRADPHELNNLAADPGHAAVLTDLRTALDEWNVETADPNPPLRSPDEFDRETGTPKPPRKRPRPTKAEMFPDRQ</sequence>
<evidence type="ECO:0000256" key="2">
    <source>
        <dbReference type="ARBA" id="ARBA00022723"/>
    </source>
</evidence>
<organism evidence="8 9">
    <name type="scientific">Alienimonas californiensis</name>
    <dbReference type="NCBI Taxonomy" id="2527989"/>
    <lineage>
        <taxon>Bacteria</taxon>
        <taxon>Pseudomonadati</taxon>
        <taxon>Planctomycetota</taxon>
        <taxon>Planctomycetia</taxon>
        <taxon>Planctomycetales</taxon>
        <taxon>Planctomycetaceae</taxon>
        <taxon>Alienimonas</taxon>
    </lineage>
</organism>
<proteinExistence type="inferred from homology"/>
<accession>A0A517P519</accession>
<protein>
    <submittedName>
        <fullName evidence="8">Arylsulfatase</fullName>
        <ecNumber evidence="8">3.1.6.1</ecNumber>
    </submittedName>
</protein>
<dbReference type="KEGG" id="acaf:CA12_05190"/>
<evidence type="ECO:0000256" key="5">
    <source>
        <dbReference type="SAM" id="MobiDB-lite"/>
    </source>
</evidence>
<dbReference type="GO" id="GO:0004065">
    <property type="term" value="F:arylsulfatase activity"/>
    <property type="evidence" value="ECO:0007669"/>
    <property type="project" value="UniProtKB-EC"/>
</dbReference>
<keyword evidence="4" id="KW-0106">Calcium</keyword>
<feature type="domain" description="Sulfatase N-terminal" evidence="7">
    <location>
        <begin position="23"/>
        <end position="312"/>
    </location>
</feature>
<evidence type="ECO:0000256" key="4">
    <source>
        <dbReference type="ARBA" id="ARBA00022837"/>
    </source>
</evidence>
<feature type="region of interest" description="Disordered" evidence="5">
    <location>
        <begin position="446"/>
        <end position="487"/>
    </location>
</feature>
<feature type="chain" id="PRO_5021987931" evidence="6">
    <location>
        <begin position="19"/>
        <end position="487"/>
    </location>
</feature>
<dbReference type="SUPFAM" id="SSF53649">
    <property type="entry name" value="Alkaline phosphatase-like"/>
    <property type="match status" value="1"/>
</dbReference>
<feature type="signal peptide" evidence="6">
    <location>
        <begin position="1"/>
        <end position="18"/>
    </location>
</feature>
<evidence type="ECO:0000259" key="7">
    <source>
        <dbReference type="Pfam" id="PF00884"/>
    </source>
</evidence>
<keyword evidence="2" id="KW-0479">Metal-binding</keyword>
<dbReference type="PANTHER" id="PTHR42693">
    <property type="entry name" value="ARYLSULFATASE FAMILY MEMBER"/>
    <property type="match status" value="1"/>
</dbReference>
<dbReference type="EMBL" id="CP036265">
    <property type="protein sequence ID" value="QDT14446.1"/>
    <property type="molecule type" value="Genomic_DNA"/>
</dbReference>
<feature type="compositionally biased region" description="Basic and acidic residues" evidence="5">
    <location>
        <begin position="457"/>
        <end position="466"/>
    </location>
</feature>
<dbReference type="PROSITE" id="PS00523">
    <property type="entry name" value="SULFATASE_1"/>
    <property type="match status" value="1"/>
</dbReference>
<keyword evidence="9" id="KW-1185">Reference proteome</keyword>
<dbReference type="InterPro" id="IPR000917">
    <property type="entry name" value="Sulfatase_N"/>
</dbReference>
<dbReference type="CDD" id="cd16027">
    <property type="entry name" value="SGSH"/>
    <property type="match status" value="1"/>
</dbReference>
<keyword evidence="3 8" id="KW-0378">Hydrolase</keyword>
<dbReference type="InterPro" id="IPR050738">
    <property type="entry name" value="Sulfatase"/>
</dbReference>
<dbReference type="Gene3D" id="3.40.720.10">
    <property type="entry name" value="Alkaline Phosphatase, subunit A"/>
    <property type="match status" value="1"/>
</dbReference>
<dbReference type="PROSITE" id="PS00149">
    <property type="entry name" value="SULFATASE_2"/>
    <property type="match status" value="1"/>
</dbReference>
<dbReference type="GO" id="GO:0046872">
    <property type="term" value="F:metal ion binding"/>
    <property type="evidence" value="ECO:0007669"/>
    <property type="project" value="UniProtKB-KW"/>
</dbReference>